<dbReference type="EMBL" id="JAHRIO010001217">
    <property type="protein sequence ID" value="MEQ2158800.1"/>
    <property type="molecule type" value="Genomic_DNA"/>
</dbReference>
<protein>
    <recommendedName>
        <fullName evidence="3">DRBM domain-containing protein</fullName>
    </recommendedName>
</protein>
<comment type="caution">
    <text evidence="1">The sequence shown here is derived from an EMBL/GenBank/DDBJ whole genome shotgun (WGS) entry which is preliminary data.</text>
</comment>
<organism evidence="1 2">
    <name type="scientific">Goodea atripinnis</name>
    <dbReference type="NCBI Taxonomy" id="208336"/>
    <lineage>
        <taxon>Eukaryota</taxon>
        <taxon>Metazoa</taxon>
        <taxon>Chordata</taxon>
        <taxon>Craniata</taxon>
        <taxon>Vertebrata</taxon>
        <taxon>Euteleostomi</taxon>
        <taxon>Actinopterygii</taxon>
        <taxon>Neopterygii</taxon>
        <taxon>Teleostei</taxon>
        <taxon>Neoteleostei</taxon>
        <taxon>Acanthomorphata</taxon>
        <taxon>Ovalentaria</taxon>
        <taxon>Atherinomorphae</taxon>
        <taxon>Cyprinodontiformes</taxon>
        <taxon>Goodeidae</taxon>
        <taxon>Goodea</taxon>
    </lineage>
</organism>
<evidence type="ECO:0000313" key="2">
    <source>
        <dbReference type="Proteomes" id="UP001476798"/>
    </source>
</evidence>
<name>A0ABV0MIC1_9TELE</name>
<evidence type="ECO:0008006" key="3">
    <source>
        <dbReference type="Google" id="ProtNLM"/>
    </source>
</evidence>
<reference evidence="1 2" key="1">
    <citation type="submission" date="2021-06" db="EMBL/GenBank/DDBJ databases">
        <authorList>
            <person name="Palmer J.M."/>
        </authorList>
    </citation>
    <scope>NUCLEOTIDE SEQUENCE [LARGE SCALE GENOMIC DNA]</scope>
    <source>
        <strain evidence="1 2">GA_2019</strain>
        <tissue evidence="1">Muscle</tissue>
    </source>
</reference>
<keyword evidence="2" id="KW-1185">Reference proteome</keyword>
<dbReference type="Proteomes" id="UP001476798">
    <property type="component" value="Unassembled WGS sequence"/>
</dbReference>
<proteinExistence type="predicted"/>
<gene>
    <name evidence="1" type="ORF">GOODEAATRI_016054</name>
</gene>
<evidence type="ECO:0000313" key="1">
    <source>
        <dbReference type="EMBL" id="MEQ2158800.1"/>
    </source>
</evidence>
<accession>A0ABV0MIC1</accession>
<sequence>MDIAQKEVAELNALYDEYRVMDGPPHDMPSKLDKCTSVTMLVLQNIKLHVKGEIKKIVWPDAGSIFTSSSSVSVSDHSLFKANTVKSYGSSVKRKEAAAEYEATKAVLKIMNEKEKYRERM</sequence>